<dbReference type="GO" id="GO:0016787">
    <property type="term" value="F:hydrolase activity"/>
    <property type="evidence" value="ECO:0007669"/>
    <property type="project" value="UniProtKB-KW"/>
</dbReference>
<dbReference type="Gene3D" id="3.40.220.10">
    <property type="entry name" value="Leucine Aminopeptidase, subunit E, domain 1"/>
    <property type="match status" value="1"/>
</dbReference>
<dbReference type="CDD" id="cd02907">
    <property type="entry name" value="Macro_Af1521_BAL-like"/>
    <property type="match status" value="1"/>
</dbReference>
<dbReference type="STRING" id="1121290.CLAOCE_05400"/>
<keyword evidence="3" id="KW-1185">Reference proteome</keyword>
<comment type="caution">
    <text evidence="2">The sequence shown here is derived from an EMBL/GenBank/DDBJ whole genome shotgun (WGS) entry which is preliminary data.</text>
</comment>
<dbReference type="EMBL" id="LZFO01000006">
    <property type="protein sequence ID" value="OFI06954.1"/>
    <property type="molecule type" value="Genomic_DNA"/>
</dbReference>
<dbReference type="Pfam" id="PF01661">
    <property type="entry name" value="Macro"/>
    <property type="match status" value="1"/>
</dbReference>
<dbReference type="PATRIC" id="fig|1121290.3.peg.548"/>
<gene>
    <name evidence="2" type="primary">ymdB</name>
    <name evidence="2" type="ORF">CLOACE_05400</name>
</gene>
<dbReference type="PROSITE" id="PS51154">
    <property type="entry name" value="MACRO"/>
    <property type="match status" value="1"/>
</dbReference>
<keyword evidence="2" id="KW-0378">Hydrolase</keyword>
<dbReference type="SMART" id="SM00506">
    <property type="entry name" value="A1pp"/>
    <property type="match status" value="1"/>
</dbReference>
<feature type="domain" description="Macro" evidence="1">
    <location>
        <begin position="1"/>
        <end position="176"/>
    </location>
</feature>
<dbReference type="PANTHER" id="PTHR11106:SF111">
    <property type="entry name" value="MACRO DOMAIN-CONTAINING PROTEIN"/>
    <property type="match status" value="1"/>
</dbReference>
<evidence type="ECO:0000313" key="2">
    <source>
        <dbReference type="EMBL" id="OFI06954.1"/>
    </source>
</evidence>
<sequence>MKIKDKEIIIKKGDITEETSDAIVNPANSHLMHGGGAARAIAVKGGNQIDKESREIIKKIKYIPVGKAVITNNGNLKCKYVIHTVGPRMGEGNEDEKLKNAVWNSLTLADLYNLESISLPAISSGIFGFPKDRCAEILLSTSMKFLKEKNTSIKKIIMCNFDEETCNIFREKESFL</sequence>
<organism evidence="2 3">
    <name type="scientific">Clostridium acetireducens DSM 10703</name>
    <dbReference type="NCBI Taxonomy" id="1121290"/>
    <lineage>
        <taxon>Bacteria</taxon>
        <taxon>Bacillati</taxon>
        <taxon>Bacillota</taxon>
        <taxon>Clostridia</taxon>
        <taxon>Eubacteriales</taxon>
        <taxon>Clostridiaceae</taxon>
        <taxon>Clostridium</taxon>
    </lineage>
</organism>
<protein>
    <submittedName>
        <fullName evidence="2">O-acetyl-ADP-ribose deacetylase</fullName>
        <ecNumber evidence="2">3.5.1.-</ecNumber>
    </submittedName>
</protein>
<dbReference type="PANTHER" id="PTHR11106">
    <property type="entry name" value="GANGLIOSIDE INDUCED DIFFERENTIATION ASSOCIATED PROTEIN 2-RELATED"/>
    <property type="match status" value="1"/>
</dbReference>
<accession>A0A1E8F195</accession>
<name>A0A1E8F195_9CLOT</name>
<evidence type="ECO:0000259" key="1">
    <source>
        <dbReference type="PROSITE" id="PS51154"/>
    </source>
</evidence>
<dbReference type="AlphaFoldDB" id="A0A1E8F195"/>
<dbReference type="Proteomes" id="UP000175744">
    <property type="component" value="Unassembled WGS sequence"/>
</dbReference>
<dbReference type="OrthoDB" id="6194521at2"/>
<dbReference type="InterPro" id="IPR043472">
    <property type="entry name" value="Macro_dom-like"/>
</dbReference>
<proteinExistence type="predicted"/>
<dbReference type="RefSeq" id="WP_070109506.1">
    <property type="nucleotide sequence ID" value="NZ_LZFO01000006.1"/>
</dbReference>
<dbReference type="EC" id="3.5.1.-" evidence="2"/>
<reference evidence="2 3" key="1">
    <citation type="submission" date="2016-06" db="EMBL/GenBank/DDBJ databases">
        <title>Genome sequence of Clostridium acetireducens DSM 10703.</title>
        <authorList>
            <person name="Poehlein A."/>
            <person name="Fluechter S."/>
            <person name="Duerre P."/>
            <person name="Daniel R."/>
        </authorList>
    </citation>
    <scope>NUCLEOTIDE SEQUENCE [LARGE SCALE GENOMIC DNA]</scope>
    <source>
        <strain evidence="2 3">DSM 10703</strain>
    </source>
</reference>
<evidence type="ECO:0000313" key="3">
    <source>
        <dbReference type="Proteomes" id="UP000175744"/>
    </source>
</evidence>
<dbReference type="SUPFAM" id="SSF52949">
    <property type="entry name" value="Macro domain-like"/>
    <property type="match status" value="1"/>
</dbReference>
<dbReference type="InterPro" id="IPR002589">
    <property type="entry name" value="Macro_dom"/>
</dbReference>